<keyword evidence="4" id="KW-1185">Reference proteome</keyword>
<evidence type="ECO:0000259" key="2">
    <source>
        <dbReference type="Pfam" id="PF13439"/>
    </source>
</evidence>
<accession>A0A0M8MK00</accession>
<dbReference type="OrthoDB" id="7560678at2"/>
<dbReference type="InterPro" id="IPR001296">
    <property type="entry name" value="Glyco_trans_1"/>
</dbReference>
<dbReference type="PATRIC" id="fig|1202724.3.peg.2995"/>
<dbReference type="RefSeq" id="WP_054408737.1">
    <property type="nucleotide sequence ID" value="NZ_FOYA01000022.1"/>
</dbReference>
<protein>
    <recommendedName>
        <fullName evidence="5">Glycosyl transferase</fullName>
    </recommendedName>
</protein>
<evidence type="ECO:0000313" key="4">
    <source>
        <dbReference type="Proteomes" id="UP000037755"/>
    </source>
</evidence>
<sequence length="361" mass="40131">MKVLHIINDLRTGGAEKLVTEIVPMFNAKGITADVLLLNGSQTPFYKQLEDAGCTIFSLTNGSTYNMLLSFKIIPYLKKYDVVHVHLFPSQYWVAVAKMVSFSTTKLVYTEHSTSSRRTRKPIFRLLDSLFYKPYKKIVCISETVVRSVKNHITLPEHKFALVSNGVDIKKYAQADGLNPKQFFEDADSNTKILIQVASFVPVKDQPTVIRALTLLPDNVKLLLAGDGLCKQDCIALVKELGLENRVKFLGIRMDVPQLLKTAHILVMSTQYEGFSLASVEGMAAHLPVIASNVPPLETIVGGAGLLFPYKDHKALAAQVEILLNNEALYAQTAQNCAARATQYGIDVMIDKHIELYKTLM</sequence>
<dbReference type="Pfam" id="PF00534">
    <property type="entry name" value="Glycos_transf_1"/>
    <property type="match status" value="1"/>
</dbReference>
<proteinExistence type="predicted"/>
<dbReference type="STRING" id="1202724.AM493_14425"/>
<dbReference type="GO" id="GO:0016757">
    <property type="term" value="F:glycosyltransferase activity"/>
    <property type="evidence" value="ECO:0007669"/>
    <property type="project" value="InterPro"/>
</dbReference>
<dbReference type="EMBL" id="LIYD01000005">
    <property type="protein sequence ID" value="KOS07098.1"/>
    <property type="molecule type" value="Genomic_DNA"/>
</dbReference>
<feature type="domain" description="Glycosyltransferase subfamily 4-like N-terminal" evidence="2">
    <location>
        <begin position="13"/>
        <end position="170"/>
    </location>
</feature>
<evidence type="ECO:0008006" key="5">
    <source>
        <dbReference type="Google" id="ProtNLM"/>
    </source>
</evidence>
<dbReference type="AlphaFoldDB" id="A0A0M8MK00"/>
<name>A0A0M8MK00_9FLAO</name>
<reference evidence="3 4" key="1">
    <citation type="submission" date="2015-08" db="EMBL/GenBank/DDBJ databases">
        <title>Whole genome sequence of Flavobacterium akiainvivens IK-1T, from decaying Wikstroemia oahuensis, an endemic Hawaiian shrub.</title>
        <authorList>
            <person name="Wan X."/>
            <person name="Hou S."/>
            <person name="Saito J."/>
            <person name="Donachie S."/>
        </authorList>
    </citation>
    <scope>NUCLEOTIDE SEQUENCE [LARGE SCALE GENOMIC DNA]</scope>
    <source>
        <strain evidence="3 4">IK-1</strain>
    </source>
</reference>
<evidence type="ECO:0000313" key="3">
    <source>
        <dbReference type="EMBL" id="KOS07098.1"/>
    </source>
</evidence>
<dbReference type="Gene3D" id="3.40.50.2000">
    <property type="entry name" value="Glycogen Phosphorylase B"/>
    <property type="match status" value="2"/>
</dbReference>
<comment type="caution">
    <text evidence="3">The sequence shown here is derived from an EMBL/GenBank/DDBJ whole genome shotgun (WGS) entry which is preliminary data.</text>
</comment>
<organism evidence="3 4">
    <name type="scientific">Flavobacterium akiainvivens</name>
    <dbReference type="NCBI Taxonomy" id="1202724"/>
    <lineage>
        <taxon>Bacteria</taxon>
        <taxon>Pseudomonadati</taxon>
        <taxon>Bacteroidota</taxon>
        <taxon>Flavobacteriia</taxon>
        <taxon>Flavobacteriales</taxon>
        <taxon>Flavobacteriaceae</taxon>
        <taxon>Flavobacterium</taxon>
    </lineage>
</organism>
<evidence type="ECO:0000259" key="1">
    <source>
        <dbReference type="Pfam" id="PF00534"/>
    </source>
</evidence>
<dbReference type="PANTHER" id="PTHR12526:SF630">
    <property type="entry name" value="GLYCOSYLTRANSFERASE"/>
    <property type="match status" value="1"/>
</dbReference>
<dbReference type="Proteomes" id="UP000037755">
    <property type="component" value="Unassembled WGS sequence"/>
</dbReference>
<dbReference type="SUPFAM" id="SSF53756">
    <property type="entry name" value="UDP-Glycosyltransferase/glycogen phosphorylase"/>
    <property type="match status" value="1"/>
</dbReference>
<dbReference type="InterPro" id="IPR028098">
    <property type="entry name" value="Glyco_trans_4-like_N"/>
</dbReference>
<dbReference type="PANTHER" id="PTHR12526">
    <property type="entry name" value="GLYCOSYLTRANSFERASE"/>
    <property type="match status" value="1"/>
</dbReference>
<dbReference type="Pfam" id="PF13439">
    <property type="entry name" value="Glyco_transf_4"/>
    <property type="match status" value="1"/>
</dbReference>
<gene>
    <name evidence="3" type="ORF">AM493_14425</name>
</gene>
<feature type="domain" description="Glycosyl transferase family 1" evidence="1">
    <location>
        <begin position="185"/>
        <end position="336"/>
    </location>
</feature>